<dbReference type="Proteomes" id="UP000672032">
    <property type="component" value="Chromosome 1"/>
</dbReference>
<keyword evidence="4" id="KW-1185">Reference proteome</keyword>
<name>A0A8A3P1J6_9HELO</name>
<dbReference type="PANTHER" id="PTHR24148">
    <property type="entry name" value="ANKYRIN REPEAT DOMAIN-CONTAINING PROTEIN 39 HOMOLOG-RELATED"/>
    <property type="match status" value="1"/>
</dbReference>
<evidence type="ECO:0000313" key="4">
    <source>
        <dbReference type="Proteomes" id="UP000672032"/>
    </source>
</evidence>
<gene>
    <name evidence="3" type="ORF">DSL72_003170</name>
</gene>
<evidence type="ECO:0000256" key="1">
    <source>
        <dbReference type="SAM" id="MobiDB-lite"/>
    </source>
</evidence>
<reference evidence="3" key="1">
    <citation type="submission" date="2020-10" db="EMBL/GenBank/DDBJ databases">
        <title>Genome Sequence of Monilinia vaccinii-corymbosi Sheds Light on Mummy Berry Disease Infection of Blueberry and Mating Type.</title>
        <authorList>
            <person name="Yow A.G."/>
            <person name="Zhang Y."/>
            <person name="Bansal K."/>
            <person name="Eacker S.M."/>
            <person name="Sullivan S."/>
            <person name="Liachko I."/>
            <person name="Cubeta M.A."/>
            <person name="Rollins J.A."/>
            <person name="Ashrafi H."/>
        </authorList>
    </citation>
    <scope>NUCLEOTIDE SEQUENCE</scope>
    <source>
        <strain evidence="3">RL-1</strain>
    </source>
</reference>
<organism evidence="3 4">
    <name type="scientific">Monilinia vaccinii-corymbosi</name>
    <dbReference type="NCBI Taxonomy" id="61207"/>
    <lineage>
        <taxon>Eukaryota</taxon>
        <taxon>Fungi</taxon>
        <taxon>Dikarya</taxon>
        <taxon>Ascomycota</taxon>
        <taxon>Pezizomycotina</taxon>
        <taxon>Leotiomycetes</taxon>
        <taxon>Helotiales</taxon>
        <taxon>Sclerotiniaceae</taxon>
        <taxon>Monilinia</taxon>
    </lineage>
</organism>
<feature type="compositionally biased region" description="Low complexity" evidence="1">
    <location>
        <begin position="1"/>
        <end position="11"/>
    </location>
</feature>
<evidence type="ECO:0000313" key="3">
    <source>
        <dbReference type="EMBL" id="QSZ28671.1"/>
    </source>
</evidence>
<dbReference type="OrthoDB" id="265717at2759"/>
<accession>A0A8A3P1J6</accession>
<protein>
    <recommendedName>
        <fullName evidence="2">Heterokaryon incompatibility domain-containing protein</fullName>
    </recommendedName>
</protein>
<dbReference type="AlphaFoldDB" id="A0A8A3P1J6"/>
<evidence type="ECO:0000259" key="2">
    <source>
        <dbReference type="Pfam" id="PF06985"/>
    </source>
</evidence>
<dbReference type="PANTHER" id="PTHR24148:SF64">
    <property type="entry name" value="HETEROKARYON INCOMPATIBILITY DOMAIN-CONTAINING PROTEIN"/>
    <property type="match status" value="1"/>
</dbReference>
<proteinExistence type="predicted"/>
<feature type="region of interest" description="Disordered" evidence="1">
    <location>
        <begin position="1"/>
        <end position="26"/>
    </location>
</feature>
<feature type="domain" description="Heterokaryon incompatibility" evidence="2">
    <location>
        <begin position="227"/>
        <end position="366"/>
    </location>
</feature>
<sequence length="841" mass="94981">MASNSPTSEHPASPPPAHSPQYRPLNHARNEFRLLKILPAADPDPEAPESNPMLFSSAPIQCQLQYASFPAIRRRVDNPGNGAEARPDPLDQVFSELAMEHDEFKGGFGEERLKMLLKRHQWSRVVLKMWGSQDFKFKECLFEDWLRTWIWNPLADREDSTERNSASYFALSYAWDRKFTIHDDDAEFVMLRMMATASGMTLREYLETRNTDRDSIDELCGKPGDSERGCEYASIIVDGKPVLVTKNLEVALRTLREIPEVASGTRIWVDALCINQMDVDEKNLEVRRMGEIYRNADRVISYLGEEAFHSGLALEYMDNIGRVTMPVRNGLATLFLTKTRMIERLASSVAGALSRTYFTRAWVVQEVVLGGDRSVVICGARIFSWKSLLRCGRVLEGGTWSDMGGEILQAVSGGVKNLLLFSDADVDFRRNGDDGKVLYLGSPWLRIPSSKLTTDPRDLIYGMLNLFPEKLSNLIHIDYAPRNRFVDVMRTFAEAHITSTQSLHWILYTCYLPFEGHDVWPTWVPNLAQRFSPARAKWPSAIEDAACPDIPCEFSFAEARQTDSRHVLVCKGIQVDVVHRAAASVLDEFCKKRTEMVRRRDNLVVTAADIAQYYPRANHTQSSHSAEKSLAILPPAKESFKGMQHPIHHQQVPIANTHRYEDTEGLKWALRKCCARAKLEVTGGYYLFSHSGVPRNPTRKGLNQILRERFLAHLTPDEYTYERLRDPFSSFKLWDTSFRELFPEPEPAVETLREEAPEEAVLGTLFTTTSGYVGVTLGNISRGDEVWLLAGCQAPVLLRRSPFVAGMHALMGGVYIPGLMNGEGLGGKEGVEGEFKTVTIY</sequence>
<dbReference type="InterPro" id="IPR010730">
    <property type="entry name" value="HET"/>
</dbReference>
<dbReference type="Pfam" id="PF06985">
    <property type="entry name" value="HET"/>
    <property type="match status" value="1"/>
</dbReference>
<dbReference type="EMBL" id="CP063405">
    <property type="protein sequence ID" value="QSZ28671.1"/>
    <property type="molecule type" value="Genomic_DNA"/>
</dbReference>
<dbReference type="InterPro" id="IPR052895">
    <property type="entry name" value="HetReg/Transcr_Mod"/>
</dbReference>